<evidence type="ECO:0008006" key="3">
    <source>
        <dbReference type="Google" id="ProtNLM"/>
    </source>
</evidence>
<sequence>MNRLALTAALGLTAVGCSHTQTAAQHLQEKEDGKCLLVQTLLREPVPSRYVEELTVAGREASVPVMVFVRKPDEGMLERFFAGDTPACEGAAFRVVRQFAQRGLVLYLQETPDGYTYDARRAGPEELSMEGAPQGIVRRVSAGGWVAATTD</sequence>
<gene>
    <name evidence="1" type="ORF">SAMN05443639_10716</name>
</gene>
<protein>
    <recommendedName>
        <fullName evidence="3">Lipoprotein</fullName>
    </recommendedName>
</protein>
<evidence type="ECO:0000313" key="1">
    <source>
        <dbReference type="EMBL" id="SEU05519.1"/>
    </source>
</evidence>
<dbReference type="AlphaFoldDB" id="A0A1I0J8J7"/>
<dbReference type="RefSeq" id="WP_093520821.1">
    <property type="nucleotide sequence ID" value="NZ_FOIJ01000007.1"/>
</dbReference>
<organism evidence="1 2">
    <name type="scientific">Stigmatella erecta</name>
    <dbReference type="NCBI Taxonomy" id="83460"/>
    <lineage>
        <taxon>Bacteria</taxon>
        <taxon>Pseudomonadati</taxon>
        <taxon>Myxococcota</taxon>
        <taxon>Myxococcia</taxon>
        <taxon>Myxococcales</taxon>
        <taxon>Cystobacterineae</taxon>
        <taxon>Archangiaceae</taxon>
        <taxon>Stigmatella</taxon>
    </lineage>
</organism>
<proteinExistence type="predicted"/>
<name>A0A1I0J8J7_9BACT</name>
<accession>A0A1I0J8J7</accession>
<keyword evidence="2" id="KW-1185">Reference proteome</keyword>
<evidence type="ECO:0000313" key="2">
    <source>
        <dbReference type="Proteomes" id="UP000199181"/>
    </source>
</evidence>
<dbReference type="PROSITE" id="PS51257">
    <property type="entry name" value="PROKAR_LIPOPROTEIN"/>
    <property type="match status" value="1"/>
</dbReference>
<dbReference type="Proteomes" id="UP000199181">
    <property type="component" value="Unassembled WGS sequence"/>
</dbReference>
<dbReference type="EMBL" id="FOIJ01000007">
    <property type="protein sequence ID" value="SEU05519.1"/>
    <property type="molecule type" value="Genomic_DNA"/>
</dbReference>
<reference evidence="2" key="1">
    <citation type="submission" date="2016-10" db="EMBL/GenBank/DDBJ databases">
        <authorList>
            <person name="Varghese N."/>
            <person name="Submissions S."/>
        </authorList>
    </citation>
    <scope>NUCLEOTIDE SEQUENCE [LARGE SCALE GENOMIC DNA]</scope>
    <source>
        <strain evidence="2">DSM 16858</strain>
    </source>
</reference>